<protein>
    <submittedName>
        <fullName evidence="1">DNA polymerase III subunit chi</fullName>
    </submittedName>
</protein>
<dbReference type="Gene3D" id="3.40.50.10110">
    <property type="entry name" value="DNA polymerase III subunit chi"/>
    <property type="match status" value="1"/>
</dbReference>
<dbReference type="Proteomes" id="UP000319502">
    <property type="component" value="Unassembled WGS sequence"/>
</dbReference>
<sequence length="142" mass="15747">MTDIHFYHNAEDLLGVTCHLAVRAFRSGRKVSVLLPDESIAHQLDQLLWTRPPTDFLPHTHFSSPLAAETPITLGDAPPADGWPHYDVLINLAAELPPDYAHFKMVVEVVGTDEALKVPARNRWRHYASEGHTPSAHNTAAS</sequence>
<reference evidence="1 2" key="1">
    <citation type="submission" date="2019-07" db="EMBL/GenBank/DDBJ databases">
        <title>The pathways for chlorine oxyanion respiration interact through the shared metabolite chlorate.</title>
        <authorList>
            <person name="Barnum T.P."/>
            <person name="Cheng Y."/>
            <person name="Hill K.A."/>
            <person name="Lucas L.N."/>
            <person name="Carlson H.K."/>
            <person name="Coates J.D."/>
        </authorList>
    </citation>
    <scope>NUCLEOTIDE SEQUENCE [LARGE SCALE GENOMIC DNA]</scope>
    <source>
        <strain evidence="1 2">SFB-3</strain>
    </source>
</reference>
<dbReference type="GO" id="GO:0006260">
    <property type="term" value="P:DNA replication"/>
    <property type="evidence" value="ECO:0007669"/>
    <property type="project" value="InterPro"/>
</dbReference>
<dbReference type="GO" id="GO:0003887">
    <property type="term" value="F:DNA-directed DNA polymerase activity"/>
    <property type="evidence" value="ECO:0007669"/>
    <property type="project" value="InterPro"/>
</dbReference>
<dbReference type="InterPro" id="IPR036768">
    <property type="entry name" value="PolIII_chi_sf"/>
</dbReference>
<dbReference type="EMBL" id="VMNK01000004">
    <property type="protein sequence ID" value="TVO58226.1"/>
    <property type="molecule type" value="Genomic_DNA"/>
</dbReference>
<name>A0A557QZD8_9RHOO</name>
<dbReference type="OrthoDB" id="5297568at2"/>
<comment type="caution">
    <text evidence="1">The sequence shown here is derived from an EMBL/GenBank/DDBJ whole genome shotgun (WGS) entry which is preliminary data.</text>
</comment>
<dbReference type="PANTHER" id="PTHR38767">
    <property type="entry name" value="DNA POLYMERASE III SUBUNIT CHI"/>
    <property type="match status" value="1"/>
</dbReference>
<gene>
    <name evidence="1" type="ORF">FHP91_05810</name>
</gene>
<proteinExistence type="predicted"/>
<dbReference type="GO" id="GO:0003677">
    <property type="term" value="F:DNA binding"/>
    <property type="evidence" value="ECO:0007669"/>
    <property type="project" value="InterPro"/>
</dbReference>
<evidence type="ECO:0000313" key="1">
    <source>
        <dbReference type="EMBL" id="TVO58226.1"/>
    </source>
</evidence>
<organism evidence="1 2">
    <name type="scientific">Denitromonas halophila</name>
    <dbReference type="NCBI Taxonomy" id="1629404"/>
    <lineage>
        <taxon>Bacteria</taxon>
        <taxon>Pseudomonadati</taxon>
        <taxon>Pseudomonadota</taxon>
        <taxon>Betaproteobacteria</taxon>
        <taxon>Rhodocyclales</taxon>
        <taxon>Zoogloeaceae</taxon>
        <taxon>Denitromonas</taxon>
    </lineage>
</organism>
<evidence type="ECO:0000313" key="2">
    <source>
        <dbReference type="Proteomes" id="UP000319502"/>
    </source>
</evidence>
<dbReference type="GO" id="GO:0032298">
    <property type="term" value="P:positive regulation of DNA-templated DNA replication initiation"/>
    <property type="evidence" value="ECO:0007669"/>
    <property type="project" value="TreeGrafter"/>
</dbReference>
<dbReference type="Pfam" id="PF04364">
    <property type="entry name" value="DNA_pol3_chi"/>
    <property type="match status" value="1"/>
</dbReference>
<dbReference type="InterPro" id="IPR007459">
    <property type="entry name" value="DNA_pol3_chi"/>
</dbReference>
<dbReference type="RefSeq" id="WP_144308701.1">
    <property type="nucleotide sequence ID" value="NZ_VMNK01000004.1"/>
</dbReference>
<accession>A0A557QZD8</accession>
<dbReference type="PANTHER" id="PTHR38767:SF1">
    <property type="entry name" value="DNA POLYMERASE III SUBUNIT CHI"/>
    <property type="match status" value="1"/>
</dbReference>
<dbReference type="SUPFAM" id="SSF102400">
    <property type="entry name" value="DNA polymerase III chi subunit"/>
    <property type="match status" value="1"/>
</dbReference>
<dbReference type="AlphaFoldDB" id="A0A557QZD8"/>
<keyword evidence="2" id="KW-1185">Reference proteome</keyword>